<dbReference type="PANTHER" id="PTHR20958:SF10">
    <property type="entry name" value="GH05617P-RELATED"/>
    <property type="match status" value="1"/>
</dbReference>
<dbReference type="RefSeq" id="XP_058974565.1">
    <property type="nucleotide sequence ID" value="XM_059118582.1"/>
</dbReference>
<dbReference type="STRING" id="7370.A0A1I8M0M8"/>
<keyword evidence="3" id="KW-1185">Reference proteome</keyword>
<organism evidence="2">
    <name type="scientific">Musca domestica</name>
    <name type="common">House fly</name>
    <dbReference type="NCBI Taxonomy" id="7370"/>
    <lineage>
        <taxon>Eukaryota</taxon>
        <taxon>Metazoa</taxon>
        <taxon>Ecdysozoa</taxon>
        <taxon>Arthropoda</taxon>
        <taxon>Hexapoda</taxon>
        <taxon>Insecta</taxon>
        <taxon>Pterygota</taxon>
        <taxon>Neoptera</taxon>
        <taxon>Endopterygota</taxon>
        <taxon>Diptera</taxon>
        <taxon>Brachycera</taxon>
        <taxon>Muscomorpha</taxon>
        <taxon>Muscoidea</taxon>
        <taxon>Muscidae</taxon>
        <taxon>Musca</taxon>
    </lineage>
</organism>
<dbReference type="Pfam" id="PF18713">
    <property type="entry name" value="DUF5645"/>
    <property type="match status" value="1"/>
</dbReference>
<evidence type="ECO:0000313" key="3">
    <source>
        <dbReference type="Proteomes" id="UP001652621"/>
    </source>
</evidence>
<dbReference type="Proteomes" id="UP001652621">
    <property type="component" value="Unplaced"/>
</dbReference>
<name>A0A1I8M0M8_MUSDO</name>
<dbReference type="KEGG" id="mde:101899689"/>
<sequence>MYQQGSNDVLRLLSDPELEELLQLYALKSGIDSFQYLFIYTQLQWNKKLREKHIDEQDEKWISFRKKFYTHVNGDFRKYGTYVCLHQDLIQSVTFHTWQPNCNELLECLENTNLIQWKNEALLINVAPECSEIVKNLVQRKGGAIRRARSCQGLIFKRTNSLNFNKTSIPDGYELGKVQEKHADLIHSLWANNKEGSLDYIRGHIKINKSVGLYEASSNELVGWIFQNEFSGIAILQVLPTHQRKGFGRILVEALTAIIAETERIPVTAWVVVGNVKSETLLQKVGFERAVVYEWIQLENVANKL</sequence>
<dbReference type="RefSeq" id="XP_005183340.2">
    <property type="nucleotide sequence ID" value="XM_005183283.4"/>
</dbReference>
<gene>
    <name evidence="2" type="primary">101899689</name>
    <name evidence="4" type="synonym">LOC131800830</name>
</gene>
<proteinExistence type="predicted"/>
<dbReference type="EnsemblMetazoa" id="MDOA000050-RA">
    <property type="protein sequence ID" value="MDOA000050-PA"/>
    <property type="gene ID" value="MDOA000050"/>
</dbReference>
<dbReference type="PANTHER" id="PTHR20958">
    <property type="entry name" value="GLYCINE N-ACYLTRANSFERASE-LIKE PROTEIN"/>
    <property type="match status" value="1"/>
</dbReference>
<dbReference type="OrthoDB" id="61870at2759"/>
<feature type="domain" description="N-acetyltransferase" evidence="1">
    <location>
        <begin position="173"/>
        <end position="305"/>
    </location>
</feature>
<reference evidence="4" key="2">
    <citation type="submission" date="2025-05" db="UniProtKB">
        <authorList>
            <consortium name="RefSeq"/>
        </authorList>
    </citation>
    <scope>IDENTIFICATION</scope>
    <source>
        <strain evidence="4">Aabys</strain>
        <tissue evidence="4">Whole body</tissue>
    </source>
</reference>
<reference evidence="2" key="1">
    <citation type="submission" date="2020-05" db="UniProtKB">
        <authorList>
            <consortium name="EnsemblMetazoa"/>
        </authorList>
    </citation>
    <scope>IDENTIFICATION</scope>
    <source>
        <strain evidence="2">Aabys</strain>
    </source>
</reference>
<dbReference type="AlphaFoldDB" id="A0A1I8M0M8"/>
<evidence type="ECO:0000313" key="2">
    <source>
        <dbReference type="EnsemblMetazoa" id="MDOA000050-PA"/>
    </source>
</evidence>
<dbReference type="InterPro" id="IPR013653">
    <property type="entry name" value="GCN5-like_dom"/>
</dbReference>
<dbReference type="VEuPathDB" id="VectorBase:MDOMA2_005478"/>
<protein>
    <submittedName>
        <fullName evidence="4">Uncharacterized protein LOC131800830</fullName>
    </submittedName>
</protein>
<dbReference type="VEuPathDB" id="VectorBase:MDOA000050"/>
<dbReference type="InterPro" id="IPR016181">
    <property type="entry name" value="Acyl_CoA_acyltransferase"/>
</dbReference>
<dbReference type="GO" id="GO:0016747">
    <property type="term" value="F:acyltransferase activity, transferring groups other than amino-acyl groups"/>
    <property type="evidence" value="ECO:0007669"/>
    <property type="project" value="InterPro"/>
</dbReference>
<dbReference type="InterPro" id="IPR041506">
    <property type="entry name" value="DUF5645"/>
</dbReference>
<dbReference type="SUPFAM" id="SSF55729">
    <property type="entry name" value="Acyl-CoA N-acyltransferases (Nat)"/>
    <property type="match status" value="1"/>
</dbReference>
<dbReference type="InterPro" id="IPR053225">
    <property type="entry name" value="Acyl-CoA_N-acyltransferase"/>
</dbReference>
<dbReference type="InterPro" id="IPR000182">
    <property type="entry name" value="GNAT_dom"/>
</dbReference>
<evidence type="ECO:0000313" key="4">
    <source>
        <dbReference type="RefSeq" id="XP_058974565.1"/>
    </source>
</evidence>
<evidence type="ECO:0000259" key="1">
    <source>
        <dbReference type="PROSITE" id="PS51186"/>
    </source>
</evidence>
<dbReference type="PROSITE" id="PS51186">
    <property type="entry name" value="GNAT"/>
    <property type="match status" value="1"/>
</dbReference>
<dbReference type="eggNOG" id="ENOG502SFZ1">
    <property type="taxonomic scope" value="Eukaryota"/>
</dbReference>
<dbReference type="Gene3D" id="3.40.630.30">
    <property type="match status" value="2"/>
</dbReference>
<dbReference type="Pfam" id="PF08445">
    <property type="entry name" value="FR47"/>
    <property type="match status" value="1"/>
</dbReference>
<accession>A0A1I8M0M8</accession>